<dbReference type="CDD" id="cd02440">
    <property type="entry name" value="AdoMet_MTases"/>
    <property type="match status" value="1"/>
</dbReference>
<dbReference type="PANTHER" id="PTHR43667:SF2">
    <property type="entry name" value="FATTY ACID C-METHYL TRANSFERASE"/>
    <property type="match status" value="1"/>
</dbReference>
<dbReference type="Pfam" id="PF13649">
    <property type="entry name" value="Methyltransf_25"/>
    <property type="match status" value="1"/>
</dbReference>
<feature type="domain" description="Methyltransferase" evidence="1">
    <location>
        <begin position="47"/>
        <end position="142"/>
    </location>
</feature>
<dbReference type="EC" id="2.1.1.-" evidence="2"/>
<comment type="caution">
    <text evidence="2">The sequence shown here is derived from an EMBL/GenBank/DDBJ whole genome shotgun (WGS) entry which is preliminary data.</text>
</comment>
<accession>A0ABW1KWZ0</accession>
<keyword evidence="2" id="KW-0489">Methyltransferase</keyword>
<dbReference type="Gene3D" id="3.40.50.150">
    <property type="entry name" value="Vaccinia Virus protein VP39"/>
    <property type="match status" value="1"/>
</dbReference>
<evidence type="ECO:0000259" key="1">
    <source>
        <dbReference type="Pfam" id="PF13649"/>
    </source>
</evidence>
<dbReference type="Proteomes" id="UP001596116">
    <property type="component" value="Unassembled WGS sequence"/>
</dbReference>
<protein>
    <submittedName>
        <fullName evidence="2">Class I SAM-dependent methyltransferase</fullName>
        <ecNumber evidence="2">2.1.1.-</ecNumber>
    </submittedName>
</protein>
<evidence type="ECO:0000313" key="3">
    <source>
        <dbReference type="Proteomes" id="UP001596116"/>
    </source>
</evidence>
<dbReference type="InterPro" id="IPR029063">
    <property type="entry name" value="SAM-dependent_MTases_sf"/>
</dbReference>
<dbReference type="GO" id="GO:0032259">
    <property type="term" value="P:methylation"/>
    <property type="evidence" value="ECO:0007669"/>
    <property type="project" value="UniProtKB-KW"/>
</dbReference>
<sequence>MTDQAVEDWNGEVGERWLKYLVPFESMISPINAALMKAAAFKPDEHVVEIGSGGGKNVIEIAKAVAPSGDVTGVDIAQILIDHSKKRAAEAGVGNVDFKCADAQTTKLDAPRDRAFSSFGIMFFEDPDKAFANIRSWVKPGGDFTFSCWGPPDKNPWIGMVGAIAGKYVEMPERAPDGPGPFRMADPDATKALLERAGWKEVTCTLWQGEQLLGGEGATPESAADFVMNALAIGEPLDEAGPGLRDKARVEIIEALKPYYKDGSVRLDAAAWIVTAKA</sequence>
<dbReference type="InterPro" id="IPR041698">
    <property type="entry name" value="Methyltransf_25"/>
</dbReference>
<reference evidence="2 3" key="1">
    <citation type="submission" date="2024-09" db="EMBL/GenBank/DDBJ databases">
        <authorList>
            <person name="Zhang Z.-H."/>
        </authorList>
    </citation>
    <scope>NUCLEOTIDE SEQUENCE [LARGE SCALE GENOMIC DNA]</scope>
    <source>
        <strain evidence="2 3">HHTR114</strain>
    </source>
</reference>
<dbReference type="PANTHER" id="PTHR43667">
    <property type="entry name" value="CYCLOPROPANE-FATTY-ACYL-PHOSPHOLIPID SYNTHASE"/>
    <property type="match status" value="1"/>
</dbReference>
<dbReference type="EMBL" id="JBHPON010000002">
    <property type="protein sequence ID" value="MFC6036613.1"/>
    <property type="molecule type" value="Genomic_DNA"/>
</dbReference>
<proteinExistence type="predicted"/>
<name>A0ABW1KWZ0_9PROT</name>
<dbReference type="SUPFAM" id="SSF53335">
    <property type="entry name" value="S-adenosyl-L-methionine-dependent methyltransferases"/>
    <property type="match status" value="1"/>
</dbReference>
<organism evidence="2 3">
    <name type="scientific">Hyphococcus aureus</name>
    <dbReference type="NCBI Taxonomy" id="2666033"/>
    <lineage>
        <taxon>Bacteria</taxon>
        <taxon>Pseudomonadati</taxon>
        <taxon>Pseudomonadota</taxon>
        <taxon>Alphaproteobacteria</taxon>
        <taxon>Parvularculales</taxon>
        <taxon>Parvularculaceae</taxon>
        <taxon>Hyphococcus</taxon>
    </lineage>
</organism>
<evidence type="ECO:0000313" key="2">
    <source>
        <dbReference type="EMBL" id="MFC6036613.1"/>
    </source>
</evidence>
<dbReference type="RefSeq" id="WP_379882145.1">
    <property type="nucleotide sequence ID" value="NZ_JBHPON010000002.1"/>
</dbReference>
<gene>
    <name evidence="2" type="ORF">ACFMB1_13730</name>
</gene>
<dbReference type="GO" id="GO:0008168">
    <property type="term" value="F:methyltransferase activity"/>
    <property type="evidence" value="ECO:0007669"/>
    <property type="project" value="UniProtKB-KW"/>
</dbReference>
<keyword evidence="2" id="KW-0808">Transferase</keyword>
<keyword evidence="3" id="KW-1185">Reference proteome</keyword>
<dbReference type="InterPro" id="IPR050723">
    <property type="entry name" value="CFA/CMAS"/>
</dbReference>